<evidence type="ECO:0000313" key="3">
    <source>
        <dbReference type="Proteomes" id="UP000007374"/>
    </source>
</evidence>
<dbReference type="STRING" id="721133.SAMN05216176_11593"/>
<accession>K2MYF6</accession>
<organism evidence="2 3">
    <name type="scientific">Nitratireductor indicus C115</name>
    <dbReference type="NCBI Taxonomy" id="1231190"/>
    <lineage>
        <taxon>Bacteria</taxon>
        <taxon>Pseudomonadati</taxon>
        <taxon>Pseudomonadota</taxon>
        <taxon>Alphaproteobacteria</taxon>
        <taxon>Hyphomicrobiales</taxon>
        <taxon>Phyllobacteriaceae</taxon>
        <taxon>Nitratireductor</taxon>
    </lineage>
</organism>
<evidence type="ECO:0000313" key="2">
    <source>
        <dbReference type="EMBL" id="EKF40283.1"/>
    </source>
</evidence>
<keyword evidence="1" id="KW-0812">Transmembrane</keyword>
<dbReference type="AlphaFoldDB" id="K2MYF6"/>
<feature type="transmembrane region" description="Helical" evidence="1">
    <location>
        <begin position="20"/>
        <end position="41"/>
    </location>
</feature>
<protein>
    <submittedName>
        <fullName evidence="2">Cobalt transporter subunit CbtB</fullName>
    </submittedName>
</protein>
<evidence type="ECO:0000256" key="1">
    <source>
        <dbReference type="SAM" id="Phobius"/>
    </source>
</evidence>
<keyword evidence="1" id="KW-0472">Membrane</keyword>
<gene>
    <name evidence="2" type="ORF">NA8A_21746</name>
</gene>
<dbReference type="Proteomes" id="UP000007374">
    <property type="component" value="Unassembled WGS sequence"/>
</dbReference>
<proteinExistence type="predicted"/>
<name>K2MYF6_9HYPH</name>
<keyword evidence="3" id="KW-1185">Reference proteome</keyword>
<reference evidence="2 3" key="1">
    <citation type="journal article" date="2012" name="J. Bacteriol.">
        <title>Genome Sequence of Nitratireductor indicus Type Strain C115.</title>
        <authorList>
            <person name="Lai Q."/>
            <person name="Li G."/>
            <person name="Yu Z."/>
            <person name="Shao Z."/>
        </authorList>
    </citation>
    <scope>NUCLEOTIDE SEQUENCE [LARGE SCALE GENOMIC DNA]</scope>
    <source>
        <strain evidence="2 3">C115</strain>
    </source>
</reference>
<sequence>MSNTEVVMLATQSVSLRVSASARLTTTLFAAIFGIALLYFAAFAHSDALHNGAHDTRHAIVAPCH</sequence>
<dbReference type="OrthoDB" id="9813304at2"/>
<comment type="caution">
    <text evidence="2">The sequence shown here is derived from an EMBL/GenBank/DDBJ whole genome shotgun (WGS) entry which is preliminary data.</text>
</comment>
<dbReference type="InterPro" id="IPR012667">
    <property type="entry name" value="CbtB_put"/>
</dbReference>
<dbReference type="EMBL" id="AMSI01000020">
    <property type="protein sequence ID" value="EKF40283.1"/>
    <property type="molecule type" value="Genomic_DNA"/>
</dbReference>
<dbReference type="Pfam" id="PF09489">
    <property type="entry name" value="CbtB"/>
    <property type="match status" value="1"/>
</dbReference>
<keyword evidence="1" id="KW-1133">Transmembrane helix</keyword>